<accession>T1CCU9</accession>
<name>T1CCU9_9ZZZZ</name>
<evidence type="ECO:0000313" key="1">
    <source>
        <dbReference type="EMBL" id="EQD64525.1"/>
    </source>
</evidence>
<dbReference type="NCBIfam" id="NF033819">
    <property type="entry name" value="IS66_TnpB"/>
    <property type="match status" value="1"/>
</dbReference>
<comment type="caution">
    <text evidence="1">The sequence shown here is derived from an EMBL/GenBank/DDBJ whole genome shotgun (WGS) entry which is preliminary data.</text>
</comment>
<dbReference type="AlphaFoldDB" id="T1CCU9"/>
<reference evidence="1" key="1">
    <citation type="submission" date="2013-08" db="EMBL/GenBank/DDBJ databases">
        <authorList>
            <person name="Mendez C."/>
            <person name="Richter M."/>
            <person name="Ferrer M."/>
            <person name="Sanchez J."/>
        </authorList>
    </citation>
    <scope>NUCLEOTIDE SEQUENCE</scope>
</reference>
<gene>
    <name evidence="1" type="ORF">B2A_01959</name>
</gene>
<dbReference type="EMBL" id="AUZZ01001380">
    <property type="protein sequence ID" value="EQD64525.1"/>
    <property type="molecule type" value="Genomic_DNA"/>
</dbReference>
<dbReference type="Pfam" id="PF05717">
    <property type="entry name" value="TnpB_IS66"/>
    <property type="match status" value="1"/>
</dbReference>
<reference evidence="1" key="2">
    <citation type="journal article" date="2014" name="ISME J.">
        <title>Microbial stratification in low pH oxic and suboxic macroscopic growths along an acid mine drainage.</title>
        <authorList>
            <person name="Mendez-Garcia C."/>
            <person name="Mesa V."/>
            <person name="Sprenger R.R."/>
            <person name="Richter M."/>
            <person name="Diez M.S."/>
            <person name="Solano J."/>
            <person name="Bargiela R."/>
            <person name="Golyshina O.V."/>
            <person name="Manteca A."/>
            <person name="Ramos J.L."/>
            <person name="Gallego J.R."/>
            <person name="Llorente I."/>
            <person name="Martins Dos Santos V.A."/>
            <person name="Jensen O.N."/>
            <person name="Pelaez A.I."/>
            <person name="Sanchez J."/>
            <person name="Ferrer M."/>
        </authorList>
    </citation>
    <scope>NUCLEOTIDE SEQUENCE</scope>
</reference>
<dbReference type="PANTHER" id="PTHR36455">
    <property type="match status" value="1"/>
</dbReference>
<protein>
    <submittedName>
        <fullName evidence="1">Transposase (Putative), IS66 Orf2 like protein</fullName>
    </submittedName>
</protein>
<dbReference type="PANTHER" id="PTHR36455:SF1">
    <property type="entry name" value="BLR8292 PROTEIN"/>
    <property type="match status" value="1"/>
</dbReference>
<organism evidence="1">
    <name type="scientific">mine drainage metagenome</name>
    <dbReference type="NCBI Taxonomy" id="410659"/>
    <lineage>
        <taxon>unclassified sequences</taxon>
        <taxon>metagenomes</taxon>
        <taxon>ecological metagenomes</taxon>
    </lineage>
</organism>
<sequence>MLTPAQWWLVVAPMDLRGGMDRLLVHVRTALGRDPFDGSAYVFRNRSGSRLKVLHADAQGIWLCARRLHEGHFIGAAPGSETCTLSAEQWAWLCAGVDWRRLSQTPPRAAPI</sequence>
<dbReference type="InterPro" id="IPR008878">
    <property type="entry name" value="Transposase_IS66_Orf2"/>
</dbReference>
<proteinExistence type="predicted"/>